<proteinExistence type="predicted"/>
<name>A0ABU5EEK8_9PROT</name>
<evidence type="ECO:0000313" key="1">
    <source>
        <dbReference type="EMBL" id="MDY0884815.1"/>
    </source>
</evidence>
<gene>
    <name evidence="1" type="ORF">SMD27_18370</name>
</gene>
<dbReference type="EMBL" id="JAXCLW010000006">
    <property type="protein sequence ID" value="MDY0884815.1"/>
    <property type="molecule type" value="Genomic_DNA"/>
</dbReference>
<reference evidence="1 2" key="1">
    <citation type="journal article" date="2016" name="Antonie Van Leeuwenhoek">
        <title>Dongia soli sp. nov., isolated from soil from Dokdo, Korea.</title>
        <authorList>
            <person name="Kim D.U."/>
            <person name="Lee H."/>
            <person name="Kim H."/>
            <person name="Kim S.G."/>
            <person name="Ka J.O."/>
        </authorList>
    </citation>
    <scope>NUCLEOTIDE SEQUENCE [LARGE SCALE GENOMIC DNA]</scope>
    <source>
        <strain evidence="1 2">D78</strain>
    </source>
</reference>
<dbReference type="RefSeq" id="WP_320509889.1">
    <property type="nucleotide sequence ID" value="NZ_JAXCLW010000006.1"/>
</dbReference>
<keyword evidence="2" id="KW-1185">Reference proteome</keyword>
<sequence length="260" mass="28132">MITGRPIGEDDLQAYVDQALEPARRDEVKAYLDRHPDIAARVAGYAAQRDALRDALKPIAEEPVPPELSLARLIEARERRRFRPGSRAVAAAVLCLALGGVSGWSARSLTLPPETGIIALGEEAAASYAVYAPDRKRPVEIDAGGRDELIRWVSNRLQHPVSVPDLATAGYRFMGGRLVATAHGPAGLFLYDDDKGIRIAVLVRPMAVEKEATMSELNYGSVAGYAWANDGIGYSLVSEAPAQMLHPLADEVRRQISGKI</sequence>
<comment type="caution">
    <text evidence="1">The sequence shown here is derived from an EMBL/GenBank/DDBJ whole genome shotgun (WGS) entry which is preliminary data.</text>
</comment>
<evidence type="ECO:0000313" key="2">
    <source>
        <dbReference type="Proteomes" id="UP001279642"/>
    </source>
</evidence>
<protein>
    <submittedName>
        <fullName evidence="1">Anti-sigma factor</fullName>
    </submittedName>
</protein>
<organism evidence="1 2">
    <name type="scientific">Dongia soli</name>
    <dbReference type="NCBI Taxonomy" id="600628"/>
    <lineage>
        <taxon>Bacteria</taxon>
        <taxon>Pseudomonadati</taxon>
        <taxon>Pseudomonadota</taxon>
        <taxon>Alphaproteobacteria</taxon>
        <taxon>Rhodospirillales</taxon>
        <taxon>Dongiaceae</taxon>
        <taxon>Dongia</taxon>
    </lineage>
</organism>
<accession>A0ABU5EEK8</accession>
<dbReference type="Proteomes" id="UP001279642">
    <property type="component" value="Unassembled WGS sequence"/>
</dbReference>